<dbReference type="InterPro" id="IPR001478">
    <property type="entry name" value="PDZ"/>
</dbReference>
<dbReference type="SMART" id="SM00228">
    <property type="entry name" value="PDZ"/>
    <property type="match status" value="1"/>
</dbReference>
<accession>A0A0N4USZ8</accession>
<dbReference type="SUPFAM" id="SSF52540">
    <property type="entry name" value="P-loop containing nucleoside triphosphate hydrolases"/>
    <property type="match status" value="1"/>
</dbReference>
<sequence>MSLLQVYDVIVHEIYEDSGKDELSQNHIVGSTSEPQCSNASQVSHVGQLPYSYLNGGVLSHATTASCSEESRNTFIPPLFDDDDDLTMDVVSRVRLVQFQKDTDEPMGITLKVTEDGRCLVARIMHGGMIHRQATLHVGDEIREMNGVTVCNQSVETLQRMLRDARGPVTFKIIPSCRSAPPPCEIFVRAQYDYDPTQDDLIPCQQAGIPFRTGDILQIMSKDDHNWWQARFVCPFPAIGNIQSNSHGTTVTAGLIPSPELQEWRTACVAMERAKENTHCMWFNKKKKYYTTKYLQKHSALFDQLDLVSYEEVVRLTTYRRKTLVLLGAHGVGRRHIKNTLIHRHPQRFAYPIPHTTRQPRKDEVDGKHYFFVSTDSMLADIQANEYLEYGRHEECMYGTKLETIRNIHRTGKMAILDVEPQALKMLRTAEYSPFVVFIGAPNLQGLDDPDGSLEILARESEIIRQAYGHLFDFVIVNNDMEETIRQLEIVVEKLHACPQWIPVSWVY</sequence>
<gene>
    <name evidence="8" type="ORF">EVEC_LOCUS213</name>
</gene>
<reference evidence="8 9" key="2">
    <citation type="submission" date="2018-10" db="EMBL/GenBank/DDBJ databases">
        <authorList>
            <consortium name="Pathogen Informatics"/>
        </authorList>
    </citation>
    <scope>NUCLEOTIDE SEQUENCE [LARGE SCALE GENOMIC DNA]</scope>
</reference>
<dbReference type="FunFam" id="3.40.50.300:FF:000146">
    <property type="entry name" value="MAGUK p55 subfamily member 6 isoform X1"/>
    <property type="match status" value="1"/>
</dbReference>
<dbReference type="Gene3D" id="2.30.30.40">
    <property type="entry name" value="SH3 Domains"/>
    <property type="match status" value="1"/>
</dbReference>
<evidence type="ECO:0000313" key="9">
    <source>
        <dbReference type="Proteomes" id="UP000274131"/>
    </source>
</evidence>
<feature type="domain" description="L27" evidence="7">
    <location>
        <begin position="1"/>
        <end position="18"/>
    </location>
</feature>
<dbReference type="CDD" id="cd10831">
    <property type="entry name" value="PDZ_CASK-like"/>
    <property type="match status" value="1"/>
</dbReference>
<dbReference type="CDD" id="cd12035">
    <property type="entry name" value="SH3_MPP1-like"/>
    <property type="match status" value="1"/>
</dbReference>
<dbReference type="OrthoDB" id="336747at2759"/>
<dbReference type="SMART" id="SM00072">
    <property type="entry name" value="GuKc"/>
    <property type="match status" value="1"/>
</dbReference>
<dbReference type="Gene3D" id="3.40.50.300">
    <property type="entry name" value="P-loop containing nucleotide triphosphate hydrolases"/>
    <property type="match status" value="1"/>
</dbReference>
<dbReference type="InterPro" id="IPR036028">
    <property type="entry name" value="SH3-like_dom_sf"/>
</dbReference>
<dbReference type="STRING" id="51028.A0A0N4USZ8"/>
<dbReference type="PANTHER" id="PTHR23122">
    <property type="entry name" value="MEMBRANE-ASSOCIATED GUANYLATE KINASE MAGUK"/>
    <property type="match status" value="1"/>
</dbReference>
<dbReference type="PROSITE" id="PS00856">
    <property type="entry name" value="GUANYLATE_KINASE_1"/>
    <property type="match status" value="1"/>
</dbReference>
<evidence type="ECO:0000256" key="2">
    <source>
        <dbReference type="ARBA" id="ARBA00022443"/>
    </source>
</evidence>
<reference evidence="10" key="1">
    <citation type="submission" date="2017-02" db="UniProtKB">
        <authorList>
            <consortium name="WormBaseParasite"/>
        </authorList>
    </citation>
    <scope>IDENTIFICATION</scope>
</reference>
<dbReference type="InterPro" id="IPR050716">
    <property type="entry name" value="MAGUK"/>
</dbReference>
<dbReference type="FunFam" id="2.30.42.10:FF:000016">
    <property type="entry name" value="peripheral plasma membrane protein CASK isoform X2"/>
    <property type="match status" value="1"/>
</dbReference>
<dbReference type="SUPFAM" id="SSF50156">
    <property type="entry name" value="PDZ domain-like"/>
    <property type="match status" value="1"/>
</dbReference>
<evidence type="ECO:0000259" key="6">
    <source>
        <dbReference type="PROSITE" id="PS50106"/>
    </source>
</evidence>
<dbReference type="InterPro" id="IPR020590">
    <property type="entry name" value="Guanylate_kinase_CS"/>
</dbReference>
<feature type="domain" description="Guanylate kinase-like" evidence="5">
    <location>
        <begin position="321"/>
        <end position="493"/>
    </location>
</feature>
<evidence type="ECO:0000256" key="1">
    <source>
        <dbReference type="ARBA" id="ARBA00007014"/>
    </source>
</evidence>
<dbReference type="Pfam" id="PF00018">
    <property type="entry name" value="SH3_1"/>
    <property type="match status" value="1"/>
</dbReference>
<evidence type="ECO:0000313" key="10">
    <source>
        <dbReference type="WBParaSite" id="EVEC_0000030201-mRNA-1"/>
    </source>
</evidence>
<feature type="domain" description="PDZ" evidence="6">
    <location>
        <begin position="96"/>
        <end position="177"/>
    </location>
</feature>
<dbReference type="GO" id="GO:0030054">
    <property type="term" value="C:cell junction"/>
    <property type="evidence" value="ECO:0007669"/>
    <property type="project" value="UniProtKB-ARBA"/>
</dbReference>
<feature type="domain" description="SH3" evidence="4">
    <location>
        <begin position="183"/>
        <end position="266"/>
    </location>
</feature>
<dbReference type="Pfam" id="PF00595">
    <property type="entry name" value="PDZ"/>
    <property type="match status" value="1"/>
</dbReference>
<dbReference type="InterPro" id="IPR036034">
    <property type="entry name" value="PDZ_sf"/>
</dbReference>
<comment type="similarity">
    <text evidence="1">Belongs to the MAGUK family.</text>
</comment>
<dbReference type="FunFam" id="3.30.63.10:FF:000002">
    <property type="entry name" value="Guanylate kinase 1"/>
    <property type="match status" value="1"/>
</dbReference>
<keyword evidence="2 3" id="KW-0728">SH3 domain</keyword>
<dbReference type="PROSITE" id="PS50052">
    <property type="entry name" value="GUANYLATE_KINASE_2"/>
    <property type="match status" value="1"/>
</dbReference>
<protein>
    <submittedName>
        <fullName evidence="10">Membrane protein, palmitoylated 4-like</fullName>
    </submittedName>
</protein>
<dbReference type="InterPro" id="IPR004172">
    <property type="entry name" value="L27_dom"/>
</dbReference>
<evidence type="ECO:0000259" key="7">
    <source>
        <dbReference type="PROSITE" id="PS51022"/>
    </source>
</evidence>
<evidence type="ECO:0000259" key="4">
    <source>
        <dbReference type="PROSITE" id="PS50002"/>
    </source>
</evidence>
<dbReference type="GO" id="GO:0019098">
    <property type="term" value="P:reproductive behavior"/>
    <property type="evidence" value="ECO:0007669"/>
    <property type="project" value="UniProtKB-ARBA"/>
</dbReference>
<dbReference type="InterPro" id="IPR001452">
    <property type="entry name" value="SH3_domain"/>
</dbReference>
<dbReference type="AlphaFoldDB" id="A0A0N4USZ8"/>
<proteinExistence type="inferred from homology"/>
<dbReference type="SMART" id="SM00326">
    <property type="entry name" value="SH3"/>
    <property type="match status" value="1"/>
</dbReference>
<dbReference type="Gene3D" id="2.30.42.10">
    <property type="match status" value="1"/>
</dbReference>
<organism evidence="10">
    <name type="scientific">Enterobius vermicularis</name>
    <name type="common">Human pinworm</name>
    <dbReference type="NCBI Taxonomy" id="51028"/>
    <lineage>
        <taxon>Eukaryota</taxon>
        <taxon>Metazoa</taxon>
        <taxon>Ecdysozoa</taxon>
        <taxon>Nematoda</taxon>
        <taxon>Chromadorea</taxon>
        <taxon>Rhabditida</taxon>
        <taxon>Spirurina</taxon>
        <taxon>Oxyuridomorpha</taxon>
        <taxon>Oxyuroidea</taxon>
        <taxon>Oxyuridae</taxon>
        <taxon>Enterobius</taxon>
    </lineage>
</organism>
<dbReference type="InterPro" id="IPR008144">
    <property type="entry name" value="Guanylate_kin-like_dom"/>
</dbReference>
<evidence type="ECO:0000259" key="5">
    <source>
        <dbReference type="PROSITE" id="PS50052"/>
    </source>
</evidence>
<keyword evidence="9" id="KW-1185">Reference proteome</keyword>
<dbReference type="InterPro" id="IPR008145">
    <property type="entry name" value="GK/Ca_channel_bsu"/>
</dbReference>
<dbReference type="Proteomes" id="UP000274131">
    <property type="component" value="Unassembled WGS sequence"/>
</dbReference>
<dbReference type="PROSITE" id="PS50106">
    <property type="entry name" value="PDZ"/>
    <property type="match status" value="1"/>
</dbReference>
<dbReference type="InterPro" id="IPR027417">
    <property type="entry name" value="P-loop_NTPase"/>
</dbReference>
<dbReference type="GO" id="GO:0034330">
    <property type="term" value="P:cell junction organization"/>
    <property type="evidence" value="ECO:0007669"/>
    <property type="project" value="UniProtKB-ARBA"/>
</dbReference>
<dbReference type="Pfam" id="PF00625">
    <property type="entry name" value="Guanylate_kin"/>
    <property type="match status" value="1"/>
</dbReference>
<dbReference type="CDD" id="cd00071">
    <property type="entry name" value="GMPK"/>
    <property type="match status" value="1"/>
</dbReference>
<evidence type="ECO:0000313" key="8">
    <source>
        <dbReference type="EMBL" id="VDD85070.1"/>
    </source>
</evidence>
<name>A0A0N4USZ8_ENTVE</name>
<dbReference type="EMBL" id="UXUI01000142">
    <property type="protein sequence ID" value="VDD85070.1"/>
    <property type="molecule type" value="Genomic_DNA"/>
</dbReference>
<dbReference type="WBParaSite" id="EVEC_0000030201-mRNA-1">
    <property type="protein sequence ID" value="EVEC_0000030201-mRNA-1"/>
    <property type="gene ID" value="EVEC_0000030201"/>
</dbReference>
<dbReference type="PROSITE" id="PS51022">
    <property type="entry name" value="L27"/>
    <property type="match status" value="1"/>
</dbReference>
<evidence type="ECO:0000256" key="3">
    <source>
        <dbReference type="PROSITE-ProRule" id="PRU00192"/>
    </source>
</evidence>
<dbReference type="SUPFAM" id="SSF50044">
    <property type="entry name" value="SH3-domain"/>
    <property type="match status" value="1"/>
</dbReference>
<dbReference type="PROSITE" id="PS50002">
    <property type="entry name" value="SH3"/>
    <property type="match status" value="1"/>
</dbReference>